<dbReference type="eggNOG" id="KOG0688">
    <property type="taxonomic scope" value="Eukaryota"/>
</dbReference>
<dbReference type="PANTHER" id="PTHR10113">
    <property type="entry name" value="PEPTIDE CHAIN RELEASE FACTOR SUBUNIT 1"/>
    <property type="match status" value="1"/>
</dbReference>
<gene>
    <name evidence="3" type="ORF">CARUB_v10028620mg</name>
</gene>
<feature type="domain" description="eRF1" evidence="1">
    <location>
        <begin position="9"/>
        <end position="137"/>
    </location>
</feature>
<dbReference type="SUPFAM" id="SSF55315">
    <property type="entry name" value="L30e-like"/>
    <property type="match status" value="1"/>
</dbReference>
<dbReference type="InterPro" id="IPR029064">
    <property type="entry name" value="Ribosomal_eL30-like_sf"/>
</dbReference>
<name>R0F1Q1_9BRAS</name>
<dbReference type="Gene3D" id="3.30.420.60">
    <property type="entry name" value="eRF1 domain 2"/>
    <property type="match status" value="1"/>
</dbReference>
<organism evidence="3 4">
    <name type="scientific">Capsella rubella</name>
    <dbReference type="NCBI Taxonomy" id="81985"/>
    <lineage>
        <taxon>Eukaryota</taxon>
        <taxon>Viridiplantae</taxon>
        <taxon>Streptophyta</taxon>
        <taxon>Embryophyta</taxon>
        <taxon>Tracheophyta</taxon>
        <taxon>Spermatophyta</taxon>
        <taxon>Magnoliopsida</taxon>
        <taxon>eudicotyledons</taxon>
        <taxon>Gunneridae</taxon>
        <taxon>Pentapetalae</taxon>
        <taxon>rosids</taxon>
        <taxon>malvids</taxon>
        <taxon>Brassicales</taxon>
        <taxon>Brassicaceae</taxon>
        <taxon>Camelineae</taxon>
        <taxon>Capsella</taxon>
    </lineage>
</organism>
<dbReference type="FunFam" id="3.30.1330.30:FF:000032">
    <property type="entry name" value="Eukaryotic peptide chain release factor subunit 1"/>
    <property type="match status" value="1"/>
</dbReference>
<dbReference type="Gene3D" id="3.30.1330.30">
    <property type="match status" value="1"/>
</dbReference>
<dbReference type="SUPFAM" id="SSF53137">
    <property type="entry name" value="Translational machinery components"/>
    <property type="match status" value="1"/>
</dbReference>
<evidence type="ECO:0000259" key="1">
    <source>
        <dbReference type="Pfam" id="PF03464"/>
    </source>
</evidence>
<dbReference type="OrthoDB" id="10254527at2759"/>
<dbReference type="STRING" id="81985.R0F1Q1"/>
<evidence type="ECO:0000313" key="4">
    <source>
        <dbReference type="Proteomes" id="UP000029121"/>
    </source>
</evidence>
<dbReference type="InterPro" id="IPR042226">
    <property type="entry name" value="eFR1_2_sf"/>
</dbReference>
<dbReference type="Pfam" id="PF03464">
    <property type="entry name" value="eRF1_2"/>
    <property type="match status" value="1"/>
</dbReference>
<evidence type="ECO:0000313" key="3">
    <source>
        <dbReference type="EMBL" id="EOA15226.1"/>
    </source>
</evidence>
<dbReference type="EMBL" id="KB870812">
    <property type="protein sequence ID" value="EOA15226.1"/>
    <property type="molecule type" value="Genomic_DNA"/>
</dbReference>
<proteinExistence type="predicted"/>
<accession>R0F1Q1</accession>
<dbReference type="KEGG" id="crb:17877227"/>
<dbReference type="Pfam" id="PF03465">
    <property type="entry name" value="eRF1_3"/>
    <property type="match status" value="1"/>
</dbReference>
<evidence type="ECO:0000259" key="2">
    <source>
        <dbReference type="Pfam" id="PF03465"/>
    </source>
</evidence>
<sequence>MGDIMDEKLGYIVMADLQTLFGTLRGYTSEVLHKFSGRPKGLMEPDYTRAGLDAMILCVDNHFRKTAELATHYFIDPSTMEPNVDGLILVGPVELESTFTESDMFHPKLAKIVNEVRVLCGGEVGFNHAIHVTSKVLARDRRFIVKLFDEISQDTGKSVYGLDETLKALESNSGAAVDTLVVWENLDINRYVMKNRETGETVIKHLSKEQEGNKENFNSGFNVEEKMSLVDWLSNEYRRFGCALEFVNNKTREGRQFCKGLEGIGAILRYPLDLSAIDPEDGEPIP</sequence>
<keyword evidence="4" id="KW-1185">Reference proteome</keyword>
<dbReference type="InterPro" id="IPR004403">
    <property type="entry name" value="Peptide_chain-rel_eRF1/aRF1"/>
</dbReference>
<feature type="domain" description="eRF1" evidence="2">
    <location>
        <begin position="138"/>
        <end position="272"/>
    </location>
</feature>
<reference evidence="4" key="1">
    <citation type="journal article" date="2013" name="Nat. Genet.">
        <title>The Capsella rubella genome and the genomic consequences of rapid mating system evolution.</title>
        <authorList>
            <person name="Slotte T."/>
            <person name="Hazzouri K.M."/>
            <person name="Agren J.A."/>
            <person name="Koenig D."/>
            <person name="Maumus F."/>
            <person name="Guo Y.L."/>
            <person name="Steige K."/>
            <person name="Platts A.E."/>
            <person name="Escobar J.S."/>
            <person name="Newman L.K."/>
            <person name="Wang W."/>
            <person name="Mandakova T."/>
            <person name="Vello E."/>
            <person name="Smith L.M."/>
            <person name="Henz S.R."/>
            <person name="Steffen J."/>
            <person name="Takuno S."/>
            <person name="Brandvain Y."/>
            <person name="Coop G."/>
            <person name="Andolfatto P."/>
            <person name="Hu T.T."/>
            <person name="Blanchette M."/>
            <person name="Clark R.M."/>
            <person name="Quesneville H."/>
            <person name="Nordborg M."/>
            <person name="Gaut B.S."/>
            <person name="Lysak M.A."/>
            <person name="Jenkins J."/>
            <person name="Grimwood J."/>
            <person name="Chapman J."/>
            <person name="Prochnik S."/>
            <person name="Shu S."/>
            <person name="Rokhsar D."/>
            <person name="Schmutz J."/>
            <person name="Weigel D."/>
            <person name="Wright S.I."/>
        </authorList>
    </citation>
    <scope>NUCLEOTIDE SEQUENCE [LARGE SCALE GENOMIC DNA]</scope>
    <source>
        <strain evidence="4">cv. Monte Gargano</strain>
    </source>
</reference>
<dbReference type="GO" id="GO:0003747">
    <property type="term" value="F:translation release factor activity"/>
    <property type="evidence" value="ECO:0007669"/>
    <property type="project" value="InterPro"/>
</dbReference>
<protein>
    <recommendedName>
        <fullName evidence="5">eRF1 domain-containing protein</fullName>
    </recommendedName>
</protein>
<evidence type="ECO:0008006" key="5">
    <source>
        <dbReference type="Google" id="ProtNLM"/>
    </source>
</evidence>
<dbReference type="InterPro" id="IPR005141">
    <property type="entry name" value="eRF1_2"/>
</dbReference>
<dbReference type="Proteomes" id="UP000029121">
    <property type="component" value="Unassembled WGS sequence"/>
</dbReference>
<dbReference type="InterPro" id="IPR005142">
    <property type="entry name" value="eRF1_3"/>
</dbReference>
<dbReference type="AlphaFoldDB" id="R0F1Q1"/>